<sequence length="130" mass="14670">RESDHPRATLVALHHMQPRLFLWLFFLSSLLNFQHKNFLTLALVAWRKFLVASKAQAFFSSPLYIILRQPSVVASGACSIADCCLDLGLWERIVDRDARAPSVRAPLARSGPAHCREMILVQSRCFHGSP</sequence>
<name>A0A9N7P0U7_STRHE</name>
<organism evidence="1 2">
    <name type="scientific">Striga hermonthica</name>
    <name type="common">Purple witchweed</name>
    <name type="synonym">Buchnera hermonthica</name>
    <dbReference type="NCBI Taxonomy" id="68872"/>
    <lineage>
        <taxon>Eukaryota</taxon>
        <taxon>Viridiplantae</taxon>
        <taxon>Streptophyta</taxon>
        <taxon>Embryophyta</taxon>
        <taxon>Tracheophyta</taxon>
        <taxon>Spermatophyta</taxon>
        <taxon>Magnoliopsida</taxon>
        <taxon>eudicotyledons</taxon>
        <taxon>Gunneridae</taxon>
        <taxon>Pentapetalae</taxon>
        <taxon>asterids</taxon>
        <taxon>lamiids</taxon>
        <taxon>Lamiales</taxon>
        <taxon>Orobanchaceae</taxon>
        <taxon>Buchnereae</taxon>
        <taxon>Striga</taxon>
    </lineage>
</organism>
<feature type="non-terminal residue" evidence="1">
    <location>
        <position position="1"/>
    </location>
</feature>
<accession>A0A9N7P0U7</accession>
<gene>
    <name evidence="1" type="ORF">SHERM_07315</name>
</gene>
<dbReference type="EMBL" id="CACSLK010034108">
    <property type="protein sequence ID" value="CAA0841300.1"/>
    <property type="molecule type" value="Genomic_DNA"/>
</dbReference>
<dbReference type="Proteomes" id="UP001153555">
    <property type="component" value="Unassembled WGS sequence"/>
</dbReference>
<feature type="non-terminal residue" evidence="1">
    <location>
        <position position="130"/>
    </location>
</feature>
<evidence type="ECO:0000313" key="1">
    <source>
        <dbReference type="EMBL" id="CAA0841300.1"/>
    </source>
</evidence>
<reference evidence="1" key="1">
    <citation type="submission" date="2019-12" db="EMBL/GenBank/DDBJ databases">
        <authorList>
            <person name="Scholes J."/>
        </authorList>
    </citation>
    <scope>NUCLEOTIDE SEQUENCE</scope>
</reference>
<keyword evidence="2" id="KW-1185">Reference proteome</keyword>
<protein>
    <submittedName>
        <fullName evidence="1">Uncharacterized protein</fullName>
    </submittedName>
</protein>
<dbReference type="AlphaFoldDB" id="A0A9N7P0U7"/>
<comment type="caution">
    <text evidence="1">The sequence shown here is derived from an EMBL/GenBank/DDBJ whole genome shotgun (WGS) entry which is preliminary data.</text>
</comment>
<proteinExistence type="predicted"/>
<evidence type="ECO:0000313" key="2">
    <source>
        <dbReference type="Proteomes" id="UP001153555"/>
    </source>
</evidence>